<dbReference type="RefSeq" id="WP_168035620.1">
    <property type="nucleotide sequence ID" value="NZ_JAATJH010000001.1"/>
</dbReference>
<organism evidence="1 2">
    <name type="scientific">Neolewinella antarctica</name>
    <dbReference type="NCBI Taxonomy" id="442734"/>
    <lineage>
        <taxon>Bacteria</taxon>
        <taxon>Pseudomonadati</taxon>
        <taxon>Bacteroidota</taxon>
        <taxon>Saprospiria</taxon>
        <taxon>Saprospirales</taxon>
        <taxon>Lewinellaceae</taxon>
        <taxon>Neolewinella</taxon>
    </lineage>
</organism>
<comment type="caution">
    <text evidence="1">The sequence shown here is derived from an EMBL/GenBank/DDBJ whole genome shotgun (WGS) entry which is preliminary data.</text>
</comment>
<gene>
    <name evidence="1" type="ORF">GGR27_000294</name>
</gene>
<reference evidence="1 2" key="1">
    <citation type="submission" date="2020-03" db="EMBL/GenBank/DDBJ databases">
        <title>Genomic Encyclopedia of Type Strains, Phase IV (KMG-IV): sequencing the most valuable type-strain genomes for metagenomic binning, comparative biology and taxonomic classification.</title>
        <authorList>
            <person name="Goeker M."/>
        </authorList>
    </citation>
    <scope>NUCLEOTIDE SEQUENCE [LARGE SCALE GENOMIC DNA]</scope>
    <source>
        <strain evidence="1 2">DSM 105096</strain>
    </source>
</reference>
<evidence type="ECO:0000313" key="2">
    <source>
        <dbReference type="Proteomes" id="UP000770785"/>
    </source>
</evidence>
<name>A0ABX0X7H0_9BACT</name>
<dbReference type="EMBL" id="JAATJH010000001">
    <property type="protein sequence ID" value="NJC24813.1"/>
    <property type="molecule type" value="Genomic_DNA"/>
</dbReference>
<accession>A0ABX0X7H0</accession>
<keyword evidence="2" id="KW-1185">Reference proteome</keyword>
<protein>
    <submittedName>
        <fullName evidence="1">Uncharacterized protein</fullName>
    </submittedName>
</protein>
<dbReference type="Proteomes" id="UP000770785">
    <property type="component" value="Unassembled WGS sequence"/>
</dbReference>
<proteinExistence type="predicted"/>
<sequence length="760" mass="83579">MDNTFTLSEAKNVSAGEYDANGRLLREILAAEPYPAGTHQFPTDGVAPGNTVRIEASNIYFDWVGTIGNTSHAYFGKGVHTQLNPWRDATIVNGNAYFCSGDSEAHSSVAMAAVSRLNYRMNIFPFGAQQGTNALWSDGVTLYTGGRYKYFDDSPSYVQAVPVDKVTSFDNFLPFQGERMTYLNRNYAACDIYDATINGVVPDITGLAGQVQGNYLYVARADANSIHVLHKITGEILHEITAPAPGKLAMRSDTELWGIFGTVLKSATVNADGSLSAFVDSPLAFERPMAIDVGPDYLAVVDARRAGHQVFTYDENGAEGAPLGRAESYIDDATVYDNKMGFYDNSSRGAGGTYVVRDEQGRYHVGDVLNRRYLVFDAAGAVVDSLYWLNASYSTEIDLADPTRVFSNHKEYKVDWTKEPTPSNDTGFWRLTRNYGLQIPAAYYNDGLGPVATFPNGRTYCIGSPISDADNGVLMELDPVLGPIVTDVQINKGWSATGVFPDGQIRYKKTETENGVTMQYLRYKEVTGYAGPRNAPVYGDEITFAAVNRDVFDMSNVRNTTGHKTASGEWVTFRTDKGSVENPTTGSVDDYDHYHLASFREGDPVPVFQASLGYVSSFEEEMPAKGRFEVGAPGISSASRRGTFQNNNPAAFNGVADRFVGKSAQGEFWRASFQVNIRYAFSDRGLFVTQTGVTARQFPERRFDPKPKMLSGNGYSGAFFEVPDSDEPAWVHCDEGHKGAVLVWRLRNTDSFEDFEFVVV</sequence>
<evidence type="ECO:0000313" key="1">
    <source>
        <dbReference type="EMBL" id="NJC24813.1"/>
    </source>
</evidence>